<organism evidence="2 3">
    <name type="scientific">Mycolicibacterium aubagnense</name>
    <dbReference type="NCBI Taxonomy" id="319707"/>
    <lineage>
        <taxon>Bacteria</taxon>
        <taxon>Bacillati</taxon>
        <taxon>Actinomycetota</taxon>
        <taxon>Actinomycetes</taxon>
        <taxon>Mycobacteriales</taxon>
        <taxon>Mycobacteriaceae</taxon>
        <taxon>Mycolicibacterium</taxon>
    </lineage>
</organism>
<evidence type="ECO:0000313" key="3">
    <source>
        <dbReference type="Proteomes" id="UP000465609"/>
    </source>
</evidence>
<keyword evidence="3" id="KW-1185">Reference proteome</keyword>
<evidence type="ECO:0000256" key="1">
    <source>
        <dbReference type="SAM" id="MobiDB-lite"/>
    </source>
</evidence>
<feature type="compositionally biased region" description="Polar residues" evidence="1">
    <location>
        <begin position="50"/>
        <end position="62"/>
    </location>
</feature>
<reference evidence="2 3" key="1">
    <citation type="journal article" date="2019" name="Emerg. Microbes Infect.">
        <title>Comprehensive subspecies identification of 175 nontuberculous mycobacteria species based on 7547 genomic profiles.</title>
        <authorList>
            <person name="Matsumoto Y."/>
            <person name="Kinjo T."/>
            <person name="Motooka D."/>
            <person name="Nabeya D."/>
            <person name="Jung N."/>
            <person name="Uechi K."/>
            <person name="Horii T."/>
            <person name="Iida T."/>
            <person name="Fujita J."/>
            <person name="Nakamura S."/>
        </authorList>
    </citation>
    <scope>NUCLEOTIDE SEQUENCE [LARGE SCALE GENOMIC DNA]</scope>
    <source>
        <strain evidence="2 3">JCM 15296</strain>
    </source>
</reference>
<accession>A0ABM7I9W8</accession>
<proteinExistence type="predicted"/>
<gene>
    <name evidence="2" type="ORF">MAUB_16050</name>
</gene>
<sequence length="62" mass="6658">MHKRDGVSVPLRRDVLRADPRHQSSFSSSSTGGRGLRITTAAQIKPPISAATTNKKTNCPAK</sequence>
<evidence type="ECO:0000313" key="2">
    <source>
        <dbReference type="EMBL" id="BBX83732.1"/>
    </source>
</evidence>
<dbReference type="EMBL" id="AP022577">
    <property type="protein sequence ID" value="BBX83732.1"/>
    <property type="molecule type" value="Genomic_DNA"/>
</dbReference>
<protein>
    <submittedName>
        <fullName evidence="2">Uncharacterized protein</fullName>
    </submittedName>
</protein>
<name>A0ABM7I9W8_9MYCO</name>
<feature type="region of interest" description="Disordered" evidence="1">
    <location>
        <begin position="1"/>
        <end position="62"/>
    </location>
</feature>
<dbReference type="Proteomes" id="UP000465609">
    <property type="component" value="Chromosome"/>
</dbReference>
<feature type="compositionally biased region" description="Basic and acidic residues" evidence="1">
    <location>
        <begin position="1"/>
        <end position="22"/>
    </location>
</feature>